<dbReference type="RefSeq" id="WP_161821743.1">
    <property type="nucleotide sequence ID" value="NZ_LSRS01000003.1"/>
</dbReference>
<dbReference type="EMBL" id="LSRS01000003">
    <property type="protein sequence ID" value="KAF1085248.1"/>
    <property type="molecule type" value="Genomic_DNA"/>
</dbReference>
<reference evidence="2" key="1">
    <citation type="submission" date="2016-02" db="EMBL/GenBank/DDBJ databases">
        <title>Draft Genome Sequence of Sporotomaculum syntrophicum Strain FB, a Syntrophic Benzoate Degrader.</title>
        <authorList>
            <person name="Nobu M.K."/>
            <person name="Narihiro T."/>
            <person name="Qiu Y.-L."/>
            <person name="Ohashi A."/>
            <person name="Liu W.-T."/>
            <person name="Yuji S."/>
        </authorList>
    </citation>
    <scope>NUCLEOTIDE SEQUENCE</scope>
    <source>
        <strain evidence="2">FB</strain>
    </source>
</reference>
<name>A0A9D2WQI8_9FIRM</name>
<dbReference type="InterPro" id="IPR002871">
    <property type="entry name" value="NIF_FeS_clus_asmbl_NifU_N"/>
</dbReference>
<evidence type="ECO:0000259" key="1">
    <source>
        <dbReference type="Pfam" id="PF01592"/>
    </source>
</evidence>
<dbReference type="Proteomes" id="UP000798488">
    <property type="component" value="Unassembled WGS sequence"/>
</dbReference>
<dbReference type="GO" id="GO:0051536">
    <property type="term" value="F:iron-sulfur cluster binding"/>
    <property type="evidence" value="ECO:0007669"/>
    <property type="project" value="InterPro"/>
</dbReference>
<comment type="caution">
    <text evidence="2">The sequence shown here is derived from an EMBL/GenBank/DDBJ whole genome shotgun (WGS) entry which is preliminary data.</text>
</comment>
<dbReference type="OrthoDB" id="9804157at2"/>
<dbReference type="GO" id="GO:0016226">
    <property type="term" value="P:iron-sulfur cluster assembly"/>
    <property type="evidence" value="ECO:0007669"/>
    <property type="project" value="InterPro"/>
</dbReference>
<keyword evidence="3" id="KW-1185">Reference proteome</keyword>
<dbReference type="SUPFAM" id="SSF82649">
    <property type="entry name" value="SufE/NifU"/>
    <property type="match status" value="1"/>
</dbReference>
<gene>
    <name evidence="2" type="ORF">SPSYN_01384</name>
</gene>
<sequence length="132" mass="15109">MHEAIRTYYQKLLKTGFEYTGEIKNASIFLKTFGAVSPVCGSPDDFLFLYIQVDNNRISDIKYQCITDPTTNVAIEVLCSLVKGKTLEEASLLKADAFNQFLGCEDELMQEKAEFLLEFLKEEVLRYKTQTK</sequence>
<dbReference type="GO" id="GO:0005506">
    <property type="term" value="F:iron ion binding"/>
    <property type="evidence" value="ECO:0007669"/>
    <property type="project" value="InterPro"/>
</dbReference>
<organism evidence="2 3">
    <name type="scientific">Sporotomaculum syntrophicum</name>
    <dbReference type="NCBI Taxonomy" id="182264"/>
    <lineage>
        <taxon>Bacteria</taxon>
        <taxon>Bacillati</taxon>
        <taxon>Bacillota</taxon>
        <taxon>Clostridia</taxon>
        <taxon>Eubacteriales</taxon>
        <taxon>Desulfallaceae</taxon>
        <taxon>Sporotomaculum</taxon>
    </lineage>
</organism>
<accession>A0A9D2WQI8</accession>
<evidence type="ECO:0000313" key="2">
    <source>
        <dbReference type="EMBL" id="KAF1085248.1"/>
    </source>
</evidence>
<proteinExistence type="predicted"/>
<evidence type="ECO:0000313" key="3">
    <source>
        <dbReference type="Proteomes" id="UP000798488"/>
    </source>
</evidence>
<dbReference type="Gene3D" id="3.90.1010.10">
    <property type="match status" value="1"/>
</dbReference>
<dbReference type="AlphaFoldDB" id="A0A9D2WQI8"/>
<protein>
    <recommendedName>
        <fullName evidence="1">NIF system FeS cluster assembly NifU N-terminal domain-containing protein</fullName>
    </recommendedName>
</protein>
<dbReference type="Pfam" id="PF01592">
    <property type="entry name" value="NifU_N"/>
    <property type="match status" value="1"/>
</dbReference>
<feature type="domain" description="NIF system FeS cluster assembly NifU N-terminal" evidence="1">
    <location>
        <begin position="32"/>
        <end position="129"/>
    </location>
</feature>